<evidence type="ECO:0000313" key="2">
    <source>
        <dbReference type="EMBL" id="KAG8079040.1"/>
    </source>
</evidence>
<gene>
    <name evidence="2" type="ORF">GUJ93_ZPchr0007g3411</name>
</gene>
<protein>
    <submittedName>
        <fullName evidence="2">Uncharacterized protein</fullName>
    </submittedName>
</protein>
<dbReference type="AlphaFoldDB" id="A0A8J5SRV8"/>
<sequence length="94" mass="10039">MAPLDGATTQRWATGRVALSTGWLKTTGWRGTTGRRTGGEDGVGRRGDAGRRGGGPTTRMKQDDWAAGRRRGRRGITGRRPGSEAEGGDQSWGR</sequence>
<organism evidence="2 3">
    <name type="scientific">Zizania palustris</name>
    <name type="common">Northern wild rice</name>
    <dbReference type="NCBI Taxonomy" id="103762"/>
    <lineage>
        <taxon>Eukaryota</taxon>
        <taxon>Viridiplantae</taxon>
        <taxon>Streptophyta</taxon>
        <taxon>Embryophyta</taxon>
        <taxon>Tracheophyta</taxon>
        <taxon>Spermatophyta</taxon>
        <taxon>Magnoliopsida</taxon>
        <taxon>Liliopsida</taxon>
        <taxon>Poales</taxon>
        <taxon>Poaceae</taxon>
        <taxon>BOP clade</taxon>
        <taxon>Oryzoideae</taxon>
        <taxon>Oryzeae</taxon>
        <taxon>Zizaniinae</taxon>
        <taxon>Zizania</taxon>
    </lineage>
</organism>
<dbReference type="Proteomes" id="UP000729402">
    <property type="component" value="Unassembled WGS sequence"/>
</dbReference>
<accession>A0A8J5SRV8</accession>
<evidence type="ECO:0000313" key="3">
    <source>
        <dbReference type="Proteomes" id="UP000729402"/>
    </source>
</evidence>
<reference evidence="2" key="1">
    <citation type="journal article" date="2021" name="bioRxiv">
        <title>Whole Genome Assembly and Annotation of Northern Wild Rice, Zizania palustris L., Supports a Whole Genome Duplication in the Zizania Genus.</title>
        <authorList>
            <person name="Haas M."/>
            <person name="Kono T."/>
            <person name="Macchietto M."/>
            <person name="Millas R."/>
            <person name="McGilp L."/>
            <person name="Shao M."/>
            <person name="Duquette J."/>
            <person name="Hirsch C.N."/>
            <person name="Kimball J."/>
        </authorList>
    </citation>
    <scope>NUCLEOTIDE SEQUENCE</scope>
    <source>
        <tissue evidence="2">Fresh leaf tissue</tissue>
    </source>
</reference>
<feature type="compositionally biased region" description="Low complexity" evidence="1">
    <location>
        <begin position="24"/>
        <end position="35"/>
    </location>
</feature>
<keyword evidence="3" id="KW-1185">Reference proteome</keyword>
<feature type="region of interest" description="Disordered" evidence="1">
    <location>
        <begin position="24"/>
        <end position="94"/>
    </location>
</feature>
<feature type="compositionally biased region" description="Basic residues" evidence="1">
    <location>
        <begin position="68"/>
        <end position="77"/>
    </location>
</feature>
<dbReference type="EMBL" id="JAAALK010000282">
    <property type="protein sequence ID" value="KAG8079040.1"/>
    <property type="molecule type" value="Genomic_DNA"/>
</dbReference>
<feature type="compositionally biased region" description="Basic and acidic residues" evidence="1">
    <location>
        <begin position="37"/>
        <end position="51"/>
    </location>
</feature>
<reference evidence="2" key="2">
    <citation type="submission" date="2021-02" db="EMBL/GenBank/DDBJ databases">
        <authorList>
            <person name="Kimball J.A."/>
            <person name="Haas M.W."/>
            <person name="Macchietto M."/>
            <person name="Kono T."/>
            <person name="Duquette J."/>
            <person name="Shao M."/>
        </authorList>
    </citation>
    <scope>NUCLEOTIDE SEQUENCE</scope>
    <source>
        <tissue evidence="2">Fresh leaf tissue</tissue>
    </source>
</reference>
<comment type="caution">
    <text evidence="2">The sequence shown here is derived from an EMBL/GenBank/DDBJ whole genome shotgun (WGS) entry which is preliminary data.</text>
</comment>
<evidence type="ECO:0000256" key="1">
    <source>
        <dbReference type="SAM" id="MobiDB-lite"/>
    </source>
</evidence>
<proteinExistence type="predicted"/>
<name>A0A8J5SRV8_ZIZPA</name>